<dbReference type="Proteomes" id="UP000829720">
    <property type="component" value="Unassembled WGS sequence"/>
</dbReference>
<dbReference type="InterPro" id="IPR052003">
    <property type="entry name" value="HR_DNA-Binding_Protein"/>
</dbReference>
<comment type="caution">
    <text evidence="3">The sequence shown here is derived from an EMBL/GenBank/DDBJ whole genome shotgun (WGS) entry which is preliminary data.</text>
</comment>
<dbReference type="PANTHER" id="PTHR15361:SF4">
    <property type="entry name" value="RAD51-ASSOCIATED PROTEIN 1"/>
    <property type="match status" value="1"/>
</dbReference>
<feature type="region of interest" description="Disordered" evidence="1">
    <location>
        <begin position="1"/>
        <end position="72"/>
    </location>
</feature>
<dbReference type="GO" id="GO:0036297">
    <property type="term" value="P:interstrand cross-link repair"/>
    <property type="evidence" value="ECO:0007669"/>
    <property type="project" value="TreeGrafter"/>
</dbReference>
<name>A0A8T3CWH3_9TELE</name>
<feature type="compositionally biased region" description="Basic and acidic residues" evidence="1">
    <location>
        <begin position="161"/>
        <end position="180"/>
    </location>
</feature>
<dbReference type="OrthoDB" id="6162659at2759"/>
<feature type="region of interest" description="Disordered" evidence="1">
    <location>
        <begin position="102"/>
        <end position="123"/>
    </location>
</feature>
<evidence type="ECO:0000259" key="2">
    <source>
        <dbReference type="Pfam" id="PF15696"/>
    </source>
</evidence>
<dbReference type="PANTHER" id="PTHR15361">
    <property type="entry name" value="RAD51/NUKS-INTERACTING PROTEIN"/>
    <property type="match status" value="1"/>
</dbReference>
<evidence type="ECO:0000313" key="4">
    <source>
        <dbReference type="Proteomes" id="UP000829720"/>
    </source>
</evidence>
<dbReference type="GO" id="GO:0003697">
    <property type="term" value="F:single-stranded DNA binding"/>
    <property type="evidence" value="ECO:0007669"/>
    <property type="project" value="TreeGrafter"/>
</dbReference>
<proteinExistence type="predicted"/>
<accession>A0A8T3CWH3</accession>
<dbReference type="InterPro" id="IPR031419">
    <property type="entry name" value="RAD51_interact"/>
</dbReference>
<feature type="compositionally biased region" description="Polar residues" evidence="1">
    <location>
        <begin position="305"/>
        <end position="317"/>
    </location>
</feature>
<evidence type="ECO:0000313" key="3">
    <source>
        <dbReference type="EMBL" id="KAI1888391.1"/>
    </source>
</evidence>
<feature type="compositionally biased region" description="Polar residues" evidence="1">
    <location>
        <begin position="147"/>
        <end position="160"/>
    </location>
</feature>
<protein>
    <recommendedName>
        <fullName evidence="2">RAD51 interacting motif domain-containing protein</fullName>
    </recommendedName>
</protein>
<dbReference type="EMBL" id="JAERUA010000017">
    <property type="protein sequence ID" value="KAI1888391.1"/>
    <property type="molecule type" value="Genomic_DNA"/>
</dbReference>
<sequence>MERPSRNRKQVNYCDSQNFDDDEDFACVKAPPNKKAKLSQKVPERERTSKPASQPSSQEAVTQATSHKERLSLDDKLYERDLEAALTLSMLQSPAALDKIIPSAKGSKEQPLTEAQTTPPSLLLSNCSVDVNILGLDKITDECGSPSAPSRQRQAASKATEQQRRMVQEERDSGRDEDYRPTCTPESESDEEFSGKEESDEEFTVKKTERKKTNKTETTKNVAKTKNAEKTAPPPASKKEKKPSKSPKSNVQVPARPAARSPAAAKPMTVTKKPAATSPVCRPAVSHSPGGGRLPKWNPPGQIGRSPNTPQSVQVKSPGQGLRLGLSRLARVKPLHPNAVGH</sequence>
<dbReference type="AlphaFoldDB" id="A0A8T3CWH3"/>
<keyword evidence="4" id="KW-1185">Reference proteome</keyword>
<dbReference type="GO" id="GO:0000724">
    <property type="term" value="P:double-strand break repair via homologous recombination"/>
    <property type="evidence" value="ECO:0007669"/>
    <property type="project" value="TreeGrafter"/>
</dbReference>
<feature type="compositionally biased region" description="Polar residues" evidence="1">
    <location>
        <begin position="50"/>
        <end position="65"/>
    </location>
</feature>
<feature type="compositionally biased region" description="Low complexity" evidence="1">
    <location>
        <begin position="246"/>
        <end position="267"/>
    </location>
</feature>
<reference evidence="3" key="1">
    <citation type="submission" date="2021-01" db="EMBL/GenBank/DDBJ databases">
        <authorList>
            <person name="Zahm M."/>
            <person name="Roques C."/>
            <person name="Cabau C."/>
            <person name="Klopp C."/>
            <person name="Donnadieu C."/>
            <person name="Jouanno E."/>
            <person name="Lampietro C."/>
            <person name="Louis A."/>
            <person name="Herpin A."/>
            <person name="Echchiki A."/>
            <person name="Berthelot C."/>
            <person name="Parey E."/>
            <person name="Roest-Crollius H."/>
            <person name="Braasch I."/>
            <person name="Postlethwait J."/>
            <person name="Bobe J."/>
            <person name="Montfort J."/>
            <person name="Bouchez O."/>
            <person name="Begum T."/>
            <person name="Mejri S."/>
            <person name="Adams A."/>
            <person name="Chen W.-J."/>
            <person name="Guiguen Y."/>
        </authorList>
    </citation>
    <scope>NUCLEOTIDE SEQUENCE</scope>
    <source>
        <tissue evidence="3">Blood</tissue>
    </source>
</reference>
<dbReference type="GO" id="GO:0003690">
    <property type="term" value="F:double-stranded DNA binding"/>
    <property type="evidence" value="ECO:0007669"/>
    <property type="project" value="TreeGrafter"/>
</dbReference>
<dbReference type="Pfam" id="PF15696">
    <property type="entry name" value="RAD51_interact"/>
    <property type="match status" value="1"/>
</dbReference>
<feature type="compositionally biased region" description="Basic and acidic residues" evidence="1">
    <location>
        <begin position="193"/>
        <end position="207"/>
    </location>
</feature>
<feature type="domain" description="RAD51 interacting motif" evidence="2">
    <location>
        <begin position="304"/>
        <end position="339"/>
    </location>
</feature>
<feature type="region of interest" description="Disordered" evidence="1">
    <location>
        <begin position="139"/>
        <end position="320"/>
    </location>
</feature>
<organism evidence="3 4">
    <name type="scientific">Albula goreensis</name>
    <dbReference type="NCBI Taxonomy" id="1534307"/>
    <lineage>
        <taxon>Eukaryota</taxon>
        <taxon>Metazoa</taxon>
        <taxon>Chordata</taxon>
        <taxon>Craniata</taxon>
        <taxon>Vertebrata</taxon>
        <taxon>Euteleostomi</taxon>
        <taxon>Actinopterygii</taxon>
        <taxon>Neopterygii</taxon>
        <taxon>Teleostei</taxon>
        <taxon>Albuliformes</taxon>
        <taxon>Albulidae</taxon>
        <taxon>Albula</taxon>
    </lineage>
</organism>
<feature type="compositionally biased region" description="Polar residues" evidence="1">
    <location>
        <begin position="113"/>
        <end position="123"/>
    </location>
</feature>
<gene>
    <name evidence="3" type="ORF">AGOR_G00184660</name>
</gene>
<evidence type="ECO:0000256" key="1">
    <source>
        <dbReference type="SAM" id="MobiDB-lite"/>
    </source>
</evidence>